<sequence>MMSWLIFLVLTLSVSTHGANAAACDPTTGFVTVPLNDTQLPVQSPYDLPLNERYEFVNSMRRLWVYCSDKPHSTTSHTKPRTEIRMQTYNSGMWQFEGYAYVPGGTSGVSIMQVVEGGIYDRWFRLNVIHDVGGNGTLAVFIDGEERLRVAGRGGHEHYFKFGVYAQSNPSHYMESRWRDVRLFTKPAY</sequence>
<evidence type="ECO:0000313" key="4">
    <source>
        <dbReference type="Proteomes" id="UP001231189"/>
    </source>
</evidence>
<evidence type="ECO:0000259" key="2">
    <source>
        <dbReference type="Pfam" id="PF08787"/>
    </source>
</evidence>
<dbReference type="PANTHER" id="PTHR33681:SF21">
    <property type="entry name" value="ALGINATE LYASE 2 DOMAIN-CONTAINING PROTEIN"/>
    <property type="match status" value="1"/>
</dbReference>
<dbReference type="EMBL" id="JAUUTY010000227">
    <property type="protein sequence ID" value="KAK1602598.1"/>
    <property type="molecule type" value="Genomic_DNA"/>
</dbReference>
<comment type="caution">
    <text evidence="3">The sequence shown here is derived from an EMBL/GenBank/DDBJ whole genome shotgun (WGS) entry which is preliminary data.</text>
</comment>
<evidence type="ECO:0000313" key="3">
    <source>
        <dbReference type="EMBL" id="KAK1602598.1"/>
    </source>
</evidence>
<dbReference type="PANTHER" id="PTHR33681">
    <property type="entry name" value="BINDING PROTEIN, PUTATIVE, EXPRESSED-RELATED"/>
    <property type="match status" value="1"/>
</dbReference>
<organism evidence="3 4">
    <name type="scientific">Lolium multiflorum</name>
    <name type="common">Italian ryegrass</name>
    <name type="synonym">Lolium perenne subsp. multiflorum</name>
    <dbReference type="NCBI Taxonomy" id="4521"/>
    <lineage>
        <taxon>Eukaryota</taxon>
        <taxon>Viridiplantae</taxon>
        <taxon>Streptophyta</taxon>
        <taxon>Embryophyta</taxon>
        <taxon>Tracheophyta</taxon>
        <taxon>Spermatophyta</taxon>
        <taxon>Magnoliopsida</taxon>
        <taxon>Liliopsida</taxon>
        <taxon>Poales</taxon>
        <taxon>Poaceae</taxon>
        <taxon>BOP clade</taxon>
        <taxon>Pooideae</taxon>
        <taxon>Poodae</taxon>
        <taxon>Poeae</taxon>
        <taxon>Poeae Chloroplast Group 2 (Poeae type)</taxon>
        <taxon>Loliodinae</taxon>
        <taxon>Loliinae</taxon>
        <taxon>Lolium</taxon>
    </lineage>
</organism>
<evidence type="ECO:0000256" key="1">
    <source>
        <dbReference type="SAM" id="SignalP"/>
    </source>
</evidence>
<gene>
    <name evidence="3" type="ORF">QYE76_016867</name>
</gene>
<keyword evidence="4" id="KW-1185">Reference proteome</keyword>
<dbReference type="Pfam" id="PF08787">
    <property type="entry name" value="Alginate_lyase2"/>
    <property type="match status" value="2"/>
</dbReference>
<dbReference type="InterPro" id="IPR013320">
    <property type="entry name" value="ConA-like_dom_sf"/>
</dbReference>
<protein>
    <recommendedName>
        <fullName evidence="2">Alginate lyase 2 domain-containing protein</fullName>
    </recommendedName>
</protein>
<dbReference type="AlphaFoldDB" id="A0AAD8VEU3"/>
<dbReference type="InterPro" id="IPR014895">
    <property type="entry name" value="Alginate_lyase_2"/>
</dbReference>
<feature type="chain" id="PRO_5041938980" description="Alginate lyase 2 domain-containing protein" evidence="1">
    <location>
        <begin position="22"/>
        <end position="189"/>
    </location>
</feature>
<feature type="signal peptide" evidence="1">
    <location>
        <begin position="1"/>
        <end position="21"/>
    </location>
</feature>
<dbReference type="SUPFAM" id="SSF49899">
    <property type="entry name" value="Concanavalin A-like lectins/glucanases"/>
    <property type="match status" value="1"/>
</dbReference>
<proteinExistence type="predicted"/>
<keyword evidence="1" id="KW-0732">Signal</keyword>
<name>A0AAD8VEU3_LOLMU</name>
<feature type="domain" description="Alginate lyase 2" evidence="2">
    <location>
        <begin position="39"/>
        <end position="114"/>
    </location>
</feature>
<reference evidence="3" key="1">
    <citation type="submission" date="2023-07" db="EMBL/GenBank/DDBJ databases">
        <title>A chromosome-level genome assembly of Lolium multiflorum.</title>
        <authorList>
            <person name="Chen Y."/>
            <person name="Copetti D."/>
            <person name="Kolliker R."/>
            <person name="Studer B."/>
        </authorList>
    </citation>
    <scope>NUCLEOTIDE SEQUENCE</scope>
    <source>
        <strain evidence="3">02402/16</strain>
        <tissue evidence="3">Leaf</tissue>
    </source>
</reference>
<accession>A0AAD8VEU3</accession>
<dbReference type="Proteomes" id="UP001231189">
    <property type="component" value="Unassembled WGS sequence"/>
</dbReference>
<feature type="domain" description="Alginate lyase 2" evidence="2">
    <location>
        <begin position="121"/>
        <end position="183"/>
    </location>
</feature>